<proteinExistence type="predicted"/>
<accession>A0ABT2M754</accession>
<keyword evidence="4" id="KW-1185">Reference proteome</keyword>
<dbReference type="EMBL" id="JAODWD010000002">
    <property type="protein sequence ID" value="MCT7658100.1"/>
    <property type="molecule type" value="Genomic_DNA"/>
</dbReference>
<name>A0ABT2M754_9MYCO</name>
<organism evidence="3 4">
    <name type="scientific">Mycobacterium deserti</name>
    <dbReference type="NCBI Taxonomy" id="2978347"/>
    <lineage>
        <taxon>Bacteria</taxon>
        <taxon>Bacillati</taxon>
        <taxon>Actinomycetota</taxon>
        <taxon>Actinomycetes</taxon>
        <taxon>Mycobacteriales</taxon>
        <taxon>Mycobacteriaceae</taxon>
        <taxon>Mycobacterium</taxon>
    </lineage>
</organism>
<comment type="caution">
    <text evidence="3">The sequence shown here is derived from an EMBL/GenBank/DDBJ whole genome shotgun (WGS) entry which is preliminary data.</text>
</comment>
<dbReference type="NCBIfam" id="TIGR03889">
    <property type="entry name" value="nitrile_acc"/>
    <property type="match status" value="1"/>
</dbReference>
<dbReference type="InterPro" id="IPR042262">
    <property type="entry name" value="CN_hydtase_beta_C"/>
</dbReference>
<dbReference type="InterPro" id="IPR049054">
    <property type="entry name" value="CN_hydtase_beta-like_N"/>
</dbReference>
<reference evidence="4" key="1">
    <citation type="submission" date="2023-07" db="EMBL/GenBank/DDBJ databases">
        <authorList>
            <person name="Deng Y."/>
            <person name="Zhang Y.-Q."/>
        </authorList>
    </citation>
    <scope>NUCLEOTIDE SEQUENCE [LARGE SCALE GENOMIC DNA]</scope>
    <source>
        <strain evidence="4">CPCC 205710</strain>
    </source>
</reference>
<evidence type="ECO:0000313" key="4">
    <source>
        <dbReference type="Proteomes" id="UP001206639"/>
    </source>
</evidence>
<evidence type="ECO:0000313" key="3">
    <source>
        <dbReference type="EMBL" id="MCT7658100.1"/>
    </source>
</evidence>
<feature type="domain" description="Nitrile hydratase beta subunit-like N-terminal" evidence="2">
    <location>
        <begin position="23"/>
        <end position="101"/>
    </location>
</feature>
<dbReference type="InterPro" id="IPR008990">
    <property type="entry name" value="Elect_transpt_acc-like_dom_sf"/>
</dbReference>
<dbReference type="InterPro" id="IPR023808">
    <property type="entry name" value="Nitrile_Hydratase_acc_put"/>
</dbReference>
<protein>
    <submittedName>
        <fullName evidence="3">Nitrile hydratase accessory protein</fullName>
    </submittedName>
</protein>
<evidence type="ECO:0000256" key="1">
    <source>
        <dbReference type="SAM" id="MobiDB-lite"/>
    </source>
</evidence>
<dbReference type="Gene3D" id="1.10.472.20">
    <property type="entry name" value="Nitrile hydratase, beta subunit"/>
    <property type="match status" value="1"/>
</dbReference>
<dbReference type="Proteomes" id="UP001206639">
    <property type="component" value="Unassembled WGS sequence"/>
</dbReference>
<sequence>MNADSKTIDADLVGSASPPRDNGEIVFGAPWERRVFGLTVAACRSGACDWDDFRRRLIARIAEDETRPYWQNWAAALEEVLEHTAVVEQRELDHRHDEFMRRSAGFDHHS</sequence>
<gene>
    <name evidence="3" type="ORF">N4S67_06665</name>
</gene>
<dbReference type="Pfam" id="PF21006">
    <property type="entry name" value="NHase_beta_N"/>
    <property type="match status" value="1"/>
</dbReference>
<feature type="region of interest" description="Disordered" evidence="1">
    <location>
        <begin position="1"/>
        <end position="22"/>
    </location>
</feature>
<dbReference type="RefSeq" id="WP_260992183.1">
    <property type="nucleotide sequence ID" value="NZ_JAODWD010000002.1"/>
</dbReference>
<evidence type="ECO:0000259" key="2">
    <source>
        <dbReference type="Pfam" id="PF21006"/>
    </source>
</evidence>
<dbReference type="SUPFAM" id="SSF50090">
    <property type="entry name" value="Electron transport accessory proteins"/>
    <property type="match status" value="1"/>
</dbReference>